<proteinExistence type="inferred from homology"/>
<dbReference type="GO" id="GO:0016614">
    <property type="term" value="F:oxidoreductase activity, acting on CH-OH group of donors"/>
    <property type="evidence" value="ECO:0007669"/>
    <property type="project" value="UniProtKB-ARBA"/>
</dbReference>
<organism evidence="4 5">
    <name type="scientific">Intestinimonas massiliensis</name>
    <name type="common">ex Afouda et al. 2020</name>
    <dbReference type="NCBI Taxonomy" id="1673721"/>
    <lineage>
        <taxon>Bacteria</taxon>
        <taxon>Bacillati</taxon>
        <taxon>Bacillota</taxon>
        <taxon>Clostridia</taxon>
        <taxon>Eubacteriales</taxon>
        <taxon>Intestinimonas</taxon>
    </lineage>
</organism>
<dbReference type="PRINTS" id="PR00081">
    <property type="entry name" value="GDHRDH"/>
</dbReference>
<evidence type="ECO:0000256" key="2">
    <source>
        <dbReference type="ARBA" id="ARBA00023002"/>
    </source>
</evidence>
<dbReference type="SUPFAM" id="SSF51735">
    <property type="entry name" value="NAD(P)-binding Rossmann-fold domains"/>
    <property type="match status" value="1"/>
</dbReference>
<dbReference type="PANTHER" id="PTHR48107">
    <property type="entry name" value="NADPH-DEPENDENT ALDEHYDE REDUCTASE-LIKE PROTEIN, CHLOROPLASTIC-RELATED"/>
    <property type="match status" value="1"/>
</dbReference>
<sequence>MYPAYPYRGYRRECEQVGLTFPPQHQARQPGLEYLMDPPPLAENPAVRGSCRLAGKAALITGGDSGIGRAVALAFAREGADVAISYLNEHKDAAETRRRVEAQGRGCLVLPADLRLESECARTVGRVMDRFGRLDILVCNHAVQYVQPSILDIGADQLSDTFQTNILSYFYLIQAALPGMERGSAIITTTSITAYQGAERLIDYSATKGAVVSLTRSLARALAGEGIRVNAVAPGPVWTPLQPASRPAEELETFGSGTDATPMGRAGQPFELAEAYVFLAAPDSAFMTGQILHVDGGSFGFS</sequence>
<dbReference type="InterPro" id="IPR020904">
    <property type="entry name" value="Sc_DH/Rdtase_CS"/>
</dbReference>
<dbReference type="InterPro" id="IPR002347">
    <property type="entry name" value="SDR_fam"/>
</dbReference>
<evidence type="ECO:0000313" key="5">
    <source>
        <dbReference type="Proteomes" id="UP001204562"/>
    </source>
</evidence>
<gene>
    <name evidence="4" type="ORF">NE579_09720</name>
</gene>
<accession>A0AAW5JQV0</accession>
<evidence type="ECO:0000313" key="4">
    <source>
        <dbReference type="EMBL" id="MCQ4770740.1"/>
    </source>
</evidence>
<reference evidence="4" key="1">
    <citation type="submission" date="2022-06" db="EMBL/GenBank/DDBJ databases">
        <title>Isolation of gut microbiota from human fecal samples.</title>
        <authorList>
            <person name="Pamer E.G."/>
            <person name="Barat B."/>
            <person name="Waligurski E."/>
            <person name="Medina S."/>
            <person name="Paddock L."/>
            <person name="Mostad J."/>
        </authorList>
    </citation>
    <scope>NUCLEOTIDE SEQUENCE</scope>
    <source>
        <strain evidence="4">DFI.9.91</strain>
    </source>
</reference>
<evidence type="ECO:0000256" key="3">
    <source>
        <dbReference type="SAM" id="MobiDB-lite"/>
    </source>
</evidence>
<dbReference type="InterPro" id="IPR036291">
    <property type="entry name" value="NAD(P)-bd_dom_sf"/>
</dbReference>
<dbReference type="GO" id="GO:0008206">
    <property type="term" value="P:bile acid metabolic process"/>
    <property type="evidence" value="ECO:0007669"/>
    <property type="project" value="UniProtKB-ARBA"/>
</dbReference>
<dbReference type="Pfam" id="PF13561">
    <property type="entry name" value="adh_short_C2"/>
    <property type="match status" value="1"/>
</dbReference>
<dbReference type="Gene3D" id="3.40.50.720">
    <property type="entry name" value="NAD(P)-binding Rossmann-like Domain"/>
    <property type="match status" value="1"/>
</dbReference>
<dbReference type="AlphaFoldDB" id="A0AAW5JQV0"/>
<evidence type="ECO:0000256" key="1">
    <source>
        <dbReference type="ARBA" id="ARBA00006484"/>
    </source>
</evidence>
<dbReference type="PRINTS" id="PR00080">
    <property type="entry name" value="SDRFAMILY"/>
</dbReference>
<name>A0AAW5JQV0_9FIRM</name>
<dbReference type="FunFam" id="3.40.50.720:FF:000084">
    <property type="entry name" value="Short-chain dehydrogenase reductase"/>
    <property type="match status" value="1"/>
</dbReference>
<keyword evidence="2" id="KW-0560">Oxidoreductase</keyword>
<dbReference type="Proteomes" id="UP001204562">
    <property type="component" value="Unassembled WGS sequence"/>
</dbReference>
<dbReference type="EMBL" id="JANFYS010000019">
    <property type="protein sequence ID" value="MCQ4770740.1"/>
    <property type="molecule type" value="Genomic_DNA"/>
</dbReference>
<comment type="caution">
    <text evidence="4">The sequence shown here is derived from an EMBL/GenBank/DDBJ whole genome shotgun (WGS) entry which is preliminary data.</text>
</comment>
<dbReference type="RefSeq" id="WP_256304105.1">
    <property type="nucleotide sequence ID" value="NZ_JANFYS010000019.1"/>
</dbReference>
<protein>
    <submittedName>
        <fullName evidence="4">SDR family oxidoreductase</fullName>
    </submittedName>
</protein>
<dbReference type="PROSITE" id="PS00061">
    <property type="entry name" value="ADH_SHORT"/>
    <property type="match status" value="1"/>
</dbReference>
<comment type="similarity">
    <text evidence="1">Belongs to the short-chain dehydrogenases/reductases (SDR) family.</text>
</comment>
<dbReference type="PANTHER" id="PTHR48107:SF16">
    <property type="entry name" value="NADPH-DEPENDENT ALDEHYDE REDUCTASE 1, CHLOROPLASTIC"/>
    <property type="match status" value="1"/>
</dbReference>
<feature type="region of interest" description="Disordered" evidence="3">
    <location>
        <begin position="244"/>
        <end position="263"/>
    </location>
</feature>